<dbReference type="PANTHER" id="PTHR14196:SF12">
    <property type="entry name" value="ZINC FINGER PROTEIN 208-LIKE"/>
    <property type="match status" value="1"/>
</dbReference>
<dbReference type="GO" id="GO:0000981">
    <property type="term" value="F:DNA-binding transcription factor activity, RNA polymerase II-specific"/>
    <property type="evidence" value="ECO:0007669"/>
    <property type="project" value="TreeGrafter"/>
</dbReference>
<dbReference type="GO" id="GO:0008270">
    <property type="term" value="F:zinc ion binding"/>
    <property type="evidence" value="ECO:0007669"/>
    <property type="project" value="UniProtKB-KW"/>
</dbReference>
<evidence type="ECO:0000256" key="6">
    <source>
        <dbReference type="ARBA" id="ARBA00022833"/>
    </source>
</evidence>
<evidence type="ECO:0000313" key="11">
    <source>
        <dbReference type="Proteomes" id="UP000261500"/>
    </source>
</evidence>
<keyword evidence="5 8" id="KW-0863">Zinc-finger</keyword>
<dbReference type="STRING" id="48699.ENSPLAP00000024192"/>
<accession>A0A3B3VGT0</accession>
<feature type="domain" description="C2H2-type" evidence="9">
    <location>
        <begin position="6"/>
        <end position="32"/>
    </location>
</feature>
<proteinExistence type="inferred from homology"/>
<dbReference type="FunFam" id="3.30.160.60:FF:000774">
    <property type="entry name" value="Zinc finger protein"/>
    <property type="match status" value="1"/>
</dbReference>
<keyword evidence="11" id="KW-1185">Reference proteome</keyword>
<dbReference type="PANTHER" id="PTHR14196">
    <property type="entry name" value="ODD-SKIPPED - RELATED"/>
    <property type="match status" value="1"/>
</dbReference>
<dbReference type="GO" id="GO:0005634">
    <property type="term" value="C:nucleus"/>
    <property type="evidence" value="ECO:0007669"/>
    <property type="project" value="UniProtKB-SubCell"/>
</dbReference>
<comment type="similarity">
    <text evidence="2">Belongs to the krueppel C2H2-type zinc-finger protein family.</text>
</comment>
<evidence type="ECO:0000256" key="7">
    <source>
        <dbReference type="ARBA" id="ARBA00023242"/>
    </source>
</evidence>
<evidence type="ECO:0000256" key="3">
    <source>
        <dbReference type="ARBA" id="ARBA00022723"/>
    </source>
</evidence>
<dbReference type="Gene3D" id="3.30.160.60">
    <property type="entry name" value="Classic Zinc Finger"/>
    <property type="match status" value="2"/>
</dbReference>
<dbReference type="SMART" id="SM00355">
    <property type="entry name" value="ZnF_C2H2"/>
    <property type="match status" value="2"/>
</dbReference>
<dbReference type="InterPro" id="IPR013087">
    <property type="entry name" value="Znf_C2H2_type"/>
</dbReference>
<protein>
    <recommendedName>
        <fullName evidence="9">C2H2-type domain-containing protein</fullName>
    </recommendedName>
</protein>
<reference evidence="10" key="1">
    <citation type="submission" date="2025-08" db="UniProtKB">
        <authorList>
            <consortium name="Ensembl"/>
        </authorList>
    </citation>
    <scope>IDENTIFICATION</scope>
</reference>
<dbReference type="PRINTS" id="PR00048">
    <property type="entry name" value="ZINCFINGER"/>
</dbReference>
<evidence type="ECO:0000256" key="2">
    <source>
        <dbReference type="ARBA" id="ARBA00006991"/>
    </source>
</evidence>
<dbReference type="InterPro" id="IPR050717">
    <property type="entry name" value="C2H2-ZF_Transcription_Reg"/>
</dbReference>
<evidence type="ECO:0000259" key="9">
    <source>
        <dbReference type="PROSITE" id="PS50157"/>
    </source>
</evidence>
<keyword evidence="3" id="KW-0479">Metal-binding</keyword>
<dbReference type="GeneTree" id="ENSGT01150000286977"/>
<evidence type="ECO:0000256" key="8">
    <source>
        <dbReference type="PROSITE-ProRule" id="PRU00042"/>
    </source>
</evidence>
<feature type="domain" description="C2H2-type" evidence="9">
    <location>
        <begin position="33"/>
        <end position="60"/>
    </location>
</feature>
<dbReference type="InterPro" id="IPR036236">
    <property type="entry name" value="Znf_C2H2_sf"/>
</dbReference>
<dbReference type="Pfam" id="PF00096">
    <property type="entry name" value="zf-C2H2"/>
    <property type="match status" value="2"/>
</dbReference>
<evidence type="ECO:0000256" key="5">
    <source>
        <dbReference type="ARBA" id="ARBA00022771"/>
    </source>
</evidence>
<sequence length="64" mass="6945">TGERPFSCDTCGKSFSQGDLKAHVRTHTGERPFTCGTCGKSFIQRGTLNVHMRSHTAGTNTNTD</sequence>
<dbReference type="AlphaFoldDB" id="A0A3B3VGT0"/>
<dbReference type="FunFam" id="3.30.160.60:FF:000475">
    <property type="entry name" value="zinc finger protein 32 isoform X1"/>
    <property type="match status" value="1"/>
</dbReference>
<evidence type="ECO:0000313" key="10">
    <source>
        <dbReference type="Ensembl" id="ENSPLAP00000024192.1"/>
    </source>
</evidence>
<dbReference type="SUPFAM" id="SSF57667">
    <property type="entry name" value="beta-beta-alpha zinc fingers"/>
    <property type="match status" value="1"/>
</dbReference>
<dbReference type="PROSITE" id="PS50157">
    <property type="entry name" value="ZINC_FINGER_C2H2_2"/>
    <property type="match status" value="2"/>
</dbReference>
<comment type="subcellular location">
    <subcellularLocation>
        <location evidence="1">Nucleus</location>
    </subcellularLocation>
</comment>
<dbReference type="Ensembl" id="ENSPLAT00000003997.1">
    <property type="protein sequence ID" value="ENSPLAP00000024192.1"/>
    <property type="gene ID" value="ENSPLAG00000010196.1"/>
</dbReference>
<name>A0A3B3VGT0_9TELE</name>
<reference evidence="10" key="2">
    <citation type="submission" date="2025-09" db="UniProtKB">
        <authorList>
            <consortium name="Ensembl"/>
        </authorList>
    </citation>
    <scope>IDENTIFICATION</scope>
</reference>
<dbReference type="PROSITE" id="PS00028">
    <property type="entry name" value="ZINC_FINGER_C2H2_1"/>
    <property type="match status" value="1"/>
</dbReference>
<keyword evidence="4" id="KW-0677">Repeat</keyword>
<organism evidence="10 11">
    <name type="scientific">Poecilia latipinna</name>
    <name type="common">sailfin molly</name>
    <dbReference type="NCBI Taxonomy" id="48699"/>
    <lineage>
        <taxon>Eukaryota</taxon>
        <taxon>Metazoa</taxon>
        <taxon>Chordata</taxon>
        <taxon>Craniata</taxon>
        <taxon>Vertebrata</taxon>
        <taxon>Euteleostomi</taxon>
        <taxon>Actinopterygii</taxon>
        <taxon>Neopterygii</taxon>
        <taxon>Teleostei</taxon>
        <taxon>Neoteleostei</taxon>
        <taxon>Acanthomorphata</taxon>
        <taxon>Ovalentaria</taxon>
        <taxon>Atherinomorphae</taxon>
        <taxon>Cyprinodontiformes</taxon>
        <taxon>Poeciliidae</taxon>
        <taxon>Poeciliinae</taxon>
        <taxon>Poecilia</taxon>
    </lineage>
</organism>
<evidence type="ECO:0000256" key="4">
    <source>
        <dbReference type="ARBA" id="ARBA00022737"/>
    </source>
</evidence>
<dbReference type="Proteomes" id="UP000261500">
    <property type="component" value="Unplaced"/>
</dbReference>
<keyword evidence="6" id="KW-0862">Zinc</keyword>
<keyword evidence="7" id="KW-0539">Nucleus</keyword>
<dbReference type="GO" id="GO:0000977">
    <property type="term" value="F:RNA polymerase II transcription regulatory region sequence-specific DNA binding"/>
    <property type="evidence" value="ECO:0007669"/>
    <property type="project" value="TreeGrafter"/>
</dbReference>
<evidence type="ECO:0000256" key="1">
    <source>
        <dbReference type="ARBA" id="ARBA00004123"/>
    </source>
</evidence>